<dbReference type="AlphaFoldDB" id="A0A1Q6DTF9"/>
<name>A0A1Q6DTF9_METT1</name>
<dbReference type="InParanoid" id="A0A1Q6DTF9"/>
<feature type="domain" description="DUF357" evidence="1">
    <location>
        <begin position="10"/>
        <end position="74"/>
    </location>
</feature>
<reference evidence="2" key="1">
    <citation type="submission" date="2016-12" db="EMBL/GenBank/DDBJ databases">
        <title>Discovery of methanogenic haloarchaea.</title>
        <authorList>
            <person name="Sorokin D.Y."/>
            <person name="Makarova K.S."/>
            <person name="Abbas B."/>
            <person name="Ferrer M."/>
            <person name="Golyshin P.N."/>
        </authorList>
    </citation>
    <scope>NUCLEOTIDE SEQUENCE [LARGE SCALE GENOMIC DNA]</scope>
    <source>
        <strain evidence="2">HMET1</strain>
    </source>
</reference>
<proteinExistence type="predicted"/>
<dbReference type="STRING" id="1903181.BTN85_0080"/>
<evidence type="ECO:0000313" key="3">
    <source>
        <dbReference type="Proteomes" id="UP000185744"/>
    </source>
</evidence>
<dbReference type="EMBL" id="MSDW01000001">
    <property type="protein sequence ID" value="OKY77612.1"/>
    <property type="molecule type" value="Genomic_DNA"/>
</dbReference>
<keyword evidence="3" id="KW-1185">Reference proteome</keyword>
<sequence length="78" mass="9656">MDELKEETVKWQEKLEKEVEDIEPESEDGEEFIKNINSYLSDSYYFKEEGDYVRSFECVIWSWAWLEIGERYNFLRKR</sequence>
<dbReference type="InterPro" id="IPR023140">
    <property type="entry name" value="DUF357"/>
</dbReference>
<evidence type="ECO:0000259" key="1">
    <source>
        <dbReference type="Pfam" id="PF04010"/>
    </source>
</evidence>
<dbReference type="Proteomes" id="UP000185744">
    <property type="component" value="Unassembled WGS sequence"/>
</dbReference>
<organism evidence="2 3">
    <name type="scientific">Methanohalarchaeum thermophilum</name>
    <dbReference type="NCBI Taxonomy" id="1903181"/>
    <lineage>
        <taxon>Archaea</taxon>
        <taxon>Methanobacteriati</taxon>
        <taxon>Methanobacteriota</taxon>
        <taxon>Methanonatronarchaeia</taxon>
        <taxon>Methanonatronarchaeales</taxon>
        <taxon>Methanonatronarchaeaceae</taxon>
        <taxon>Candidatus Methanohalarchaeum</taxon>
    </lineage>
</organism>
<comment type="caution">
    <text evidence="2">The sequence shown here is derived from an EMBL/GenBank/DDBJ whole genome shotgun (WGS) entry which is preliminary data.</text>
</comment>
<accession>A0A1Q6DTF9</accession>
<dbReference type="InterPro" id="IPR036809">
    <property type="entry name" value="AF1782-like_sf"/>
</dbReference>
<dbReference type="Gene3D" id="1.20.1270.90">
    <property type="entry name" value="AF1782-like"/>
    <property type="match status" value="1"/>
</dbReference>
<dbReference type="SUPFAM" id="SSF158372">
    <property type="entry name" value="AF1782-like"/>
    <property type="match status" value="1"/>
</dbReference>
<dbReference type="Pfam" id="PF04010">
    <property type="entry name" value="DUF357"/>
    <property type="match status" value="1"/>
</dbReference>
<protein>
    <recommendedName>
        <fullName evidence="1">DUF357 domain-containing protein</fullName>
    </recommendedName>
</protein>
<evidence type="ECO:0000313" key="2">
    <source>
        <dbReference type="EMBL" id="OKY77612.1"/>
    </source>
</evidence>
<gene>
    <name evidence="2" type="ORF">BTN85_0080</name>
</gene>